<keyword evidence="1" id="KW-1133">Transmembrane helix</keyword>
<evidence type="ECO:0000313" key="2">
    <source>
        <dbReference type="EMBL" id="KAK3396238.1"/>
    </source>
</evidence>
<feature type="transmembrane region" description="Helical" evidence="1">
    <location>
        <begin position="96"/>
        <end position="120"/>
    </location>
</feature>
<keyword evidence="1" id="KW-0472">Membrane</keyword>
<protein>
    <submittedName>
        <fullName evidence="2">Uncharacterized protein</fullName>
    </submittedName>
</protein>
<dbReference type="EMBL" id="JAUTDP010000009">
    <property type="protein sequence ID" value="KAK3396238.1"/>
    <property type="molecule type" value="Genomic_DNA"/>
</dbReference>
<evidence type="ECO:0000256" key="1">
    <source>
        <dbReference type="SAM" id="Phobius"/>
    </source>
</evidence>
<dbReference type="AlphaFoldDB" id="A0AAE0PAB2"/>
<gene>
    <name evidence="2" type="ORF">B0T20DRAFT_481241</name>
</gene>
<keyword evidence="3" id="KW-1185">Reference proteome</keyword>
<reference evidence="2" key="1">
    <citation type="journal article" date="2023" name="Mol. Phylogenet. Evol.">
        <title>Genome-scale phylogeny and comparative genomics of the fungal order Sordariales.</title>
        <authorList>
            <person name="Hensen N."/>
            <person name="Bonometti L."/>
            <person name="Westerberg I."/>
            <person name="Brannstrom I.O."/>
            <person name="Guillou S."/>
            <person name="Cros-Aarteil S."/>
            <person name="Calhoun S."/>
            <person name="Haridas S."/>
            <person name="Kuo A."/>
            <person name="Mondo S."/>
            <person name="Pangilinan J."/>
            <person name="Riley R."/>
            <person name="LaButti K."/>
            <person name="Andreopoulos B."/>
            <person name="Lipzen A."/>
            <person name="Chen C."/>
            <person name="Yan M."/>
            <person name="Daum C."/>
            <person name="Ng V."/>
            <person name="Clum A."/>
            <person name="Steindorff A."/>
            <person name="Ohm R.A."/>
            <person name="Martin F."/>
            <person name="Silar P."/>
            <person name="Natvig D.O."/>
            <person name="Lalanne C."/>
            <person name="Gautier V."/>
            <person name="Ament-Velasquez S.L."/>
            <person name="Kruys A."/>
            <person name="Hutchinson M.I."/>
            <person name="Powell A.J."/>
            <person name="Barry K."/>
            <person name="Miller A.N."/>
            <person name="Grigoriev I.V."/>
            <person name="Debuchy R."/>
            <person name="Gladieux P."/>
            <person name="Hiltunen Thoren M."/>
            <person name="Johannesson H."/>
        </authorList>
    </citation>
    <scope>NUCLEOTIDE SEQUENCE</scope>
    <source>
        <strain evidence="2">FGSC 1904</strain>
    </source>
</reference>
<accession>A0AAE0PAB2</accession>
<sequence>MRKVKGCGTLCSYTSGILVASSPPPWKMKCPAARPWPLGVEGEYQRPPACDQSPIATVSHTRQVLDRLLSHWHLKEVTDAVHTSQDKRVSAKLLPIFRVVAVAVAAAVAAVVVVVVVAIVV</sequence>
<evidence type="ECO:0000313" key="3">
    <source>
        <dbReference type="Proteomes" id="UP001281003"/>
    </source>
</evidence>
<comment type="caution">
    <text evidence="2">The sequence shown here is derived from an EMBL/GenBank/DDBJ whole genome shotgun (WGS) entry which is preliminary data.</text>
</comment>
<dbReference type="Proteomes" id="UP001281003">
    <property type="component" value="Unassembled WGS sequence"/>
</dbReference>
<reference evidence="2" key="2">
    <citation type="submission" date="2023-07" db="EMBL/GenBank/DDBJ databases">
        <authorList>
            <consortium name="Lawrence Berkeley National Laboratory"/>
            <person name="Haridas S."/>
            <person name="Hensen N."/>
            <person name="Bonometti L."/>
            <person name="Westerberg I."/>
            <person name="Brannstrom I.O."/>
            <person name="Guillou S."/>
            <person name="Cros-Aarteil S."/>
            <person name="Calhoun S."/>
            <person name="Kuo A."/>
            <person name="Mondo S."/>
            <person name="Pangilinan J."/>
            <person name="Riley R."/>
            <person name="LaButti K."/>
            <person name="Andreopoulos B."/>
            <person name="Lipzen A."/>
            <person name="Chen C."/>
            <person name="Yanf M."/>
            <person name="Daum C."/>
            <person name="Ng V."/>
            <person name="Clum A."/>
            <person name="Steindorff A."/>
            <person name="Ohm R."/>
            <person name="Martin F."/>
            <person name="Silar P."/>
            <person name="Natvig D."/>
            <person name="Lalanne C."/>
            <person name="Gautier V."/>
            <person name="Ament-velasquez S.L."/>
            <person name="Kruys A."/>
            <person name="Hutchinson M.I."/>
            <person name="Powell A.J."/>
            <person name="Barry K."/>
            <person name="Miller A.N."/>
            <person name="Grigoriev I.V."/>
            <person name="Debuchy R."/>
            <person name="Gladieux P."/>
            <person name="Thoren M.H."/>
            <person name="Johannesson H."/>
        </authorList>
    </citation>
    <scope>NUCLEOTIDE SEQUENCE</scope>
    <source>
        <strain evidence="2">FGSC 1904</strain>
    </source>
</reference>
<organism evidence="2 3">
    <name type="scientific">Sordaria brevicollis</name>
    <dbReference type="NCBI Taxonomy" id="83679"/>
    <lineage>
        <taxon>Eukaryota</taxon>
        <taxon>Fungi</taxon>
        <taxon>Dikarya</taxon>
        <taxon>Ascomycota</taxon>
        <taxon>Pezizomycotina</taxon>
        <taxon>Sordariomycetes</taxon>
        <taxon>Sordariomycetidae</taxon>
        <taxon>Sordariales</taxon>
        <taxon>Sordariaceae</taxon>
        <taxon>Sordaria</taxon>
    </lineage>
</organism>
<proteinExistence type="predicted"/>
<keyword evidence="1" id="KW-0812">Transmembrane</keyword>
<name>A0AAE0PAB2_SORBR</name>